<dbReference type="Pfam" id="PF13302">
    <property type="entry name" value="Acetyltransf_3"/>
    <property type="match status" value="1"/>
</dbReference>
<sequence length="177" mass="20619">MLFRVFIRKPTEEDCQELLSLHQKSKEFHFPWAFPPLTEQACINYINRCKNKDFEGLLICRSTDDKIIGVANFSQIFYRAFQNAYLGYYVGVDFAGQGLMTEGVRLSINYAFGTLGLHRVEANIQPENVASIKLVTRLGFTQEGFSLRYLKINEQWRDHERWALTVEDWEIAIPQTL</sequence>
<evidence type="ECO:0000313" key="6">
    <source>
        <dbReference type="Proteomes" id="UP000249467"/>
    </source>
</evidence>
<evidence type="ECO:0000256" key="3">
    <source>
        <dbReference type="ARBA" id="ARBA00038502"/>
    </source>
</evidence>
<dbReference type="InterPro" id="IPR051531">
    <property type="entry name" value="N-acetyltransferase"/>
</dbReference>
<dbReference type="PANTHER" id="PTHR43792:SF8">
    <property type="entry name" value="[RIBOSOMAL PROTEIN US5]-ALANINE N-ACETYLTRANSFERASE"/>
    <property type="match status" value="1"/>
</dbReference>
<evidence type="ECO:0000259" key="4">
    <source>
        <dbReference type="PROSITE" id="PS51186"/>
    </source>
</evidence>
<gene>
    <name evidence="5" type="ORF">DCF19_17710</name>
</gene>
<dbReference type="PANTHER" id="PTHR43792">
    <property type="entry name" value="GNAT FAMILY, PUTATIVE (AFU_ORTHOLOGUE AFUA_3G00765)-RELATED-RELATED"/>
    <property type="match status" value="1"/>
</dbReference>
<organism evidence="5 6">
    <name type="scientific">Pseudanabaena frigida</name>
    <dbReference type="NCBI Taxonomy" id="945775"/>
    <lineage>
        <taxon>Bacteria</taxon>
        <taxon>Bacillati</taxon>
        <taxon>Cyanobacteriota</taxon>
        <taxon>Cyanophyceae</taxon>
        <taxon>Pseudanabaenales</taxon>
        <taxon>Pseudanabaenaceae</taxon>
        <taxon>Pseudanabaena</taxon>
    </lineage>
</organism>
<dbReference type="GO" id="GO:0008999">
    <property type="term" value="F:protein-N-terminal-alanine acetyltransferase activity"/>
    <property type="evidence" value="ECO:0007669"/>
    <property type="project" value="TreeGrafter"/>
</dbReference>
<evidence type="ECO:0000313" key="5">
    <source>
        <dbReference type="EMBL" id="PZO37899.1"/>
    </source>
</evidence>
<dbReference type="AlphaFoldDB" id="A0A2W4W7J0"/>
<dbReference type="PROSITE" id="PS51186">
    <property type="entry name" value="GNAT"/>
    <property type="match status" value="1"/>
</dbReference>
<dbReference type="Proteomes" id="UP000249467">
    <property type="component" value="Unassembled WGS sequence"/>
</dbReference>
<comment type="caution">
    <text evidence="5">The sequence shown here is derived from an EMBL/GenBank/DDBJ whole genome shotgun (WGS) entry which is preliminary data.</text>
</comment>
<reference evidence="5 6" key="1">
    <citation type="submission" date="2018-04" db="EMBL/GenBank/DDBJ databases">
        <authorList>
            <person name="Go L.Y."/>
            <person name="Mitchell J.A."/>
        </authorList>
    </citation>
    <scope>NUCLEOTIDE SEQUENCE [LARGE SCALE GENOMIC DNA]</scope>
    <source>
        <strain evidence="5">ULC066bin1</strain>
    </source>
</reference>
<name>A0A2W4W7J0_9CYAN</name>
<dbReference type="SUPFAM" id="SSF55729">
    <property type="entry name" value="Acyl-CoA N-acyltransferases (Nat)"/>
    <property type="match status" value="1"/>
</dbReference>
<keyword evidence="2" id="KW-0012">Acyltransferase</keyword>
<keyword evidence="1 5" id="KW-0808">Transferase</keyword>
<evidence type="ECO:0000256" key="2">
    <source>
        <dbReference type="ARBA" id="ARBA00023315"/>
    </source>
</evidence>
<feature type="domain" description="N-acetyltransferase" evidence="4">
    <location>
        <begin position="5"/>
        <end position="167"/>
    </location>
</feature>
<accession>A0A2W4W7J0</accession>
<dbReference type="InterPro" id="IPR000182">
    <property type="entry name" value="GNAT_dom"/>
</dbReference>
<dbReference type="GO" id="GO:0005737">
    <property type="term" value="C:cytoplasm"/>
    <property type="evidence" value="ECO:0007669"/>
    <property type="project" value="TreeGrafter"/>
</dbReference>
<dbReference type="Gene3D" id="3.40.630.30">
    <property type="match status" value="1"/>
</dbReference>
<proteinExistence type="inferred from homology"/>
<reference evidence="5 6" key="2">
    <citation type="submission" date="2018-06" db="EMBL/GenBank/DDBJ databases">
        <title>Metagenomic assembly of (sub)arctic Cyanobacteria and their associated microbiome from non-axenic cultures.</title>
        <authorList>
            <person name="Baurain D."/>
        </authorList>
    </citation>
    <scope>NUCLEOTIDE SEQUENCE [LARGE SCALE GENOMIC DNA]</scope>
    <source>
        <strain evidence="5">ULC066bin1</strain>
    </source>
</reference>
<protein>
    <submittedName>
        <fullName evidence="5">N-acetyltransferase</fullName>
    </submittedName>
</protein>
<evidence type="ECO:0000256" key="1">
    <source>
        <dbReference type="ARBA" id="ARBA00022679"/>
    </source>
</evidence>
<dbReference type="EMBL" id="QBML01000027">
    <property type="protein sequence ID" value="PZO37899.1"/>
    <property type="molecule type" value="Genomic_DNA"/>
</dbReference>
<comment type="similarity">
    <text evidence="3">Belongs to the acetyltransferase family. RimJ subfamily.</text>
</comment>
<dbReference type="InterPro" id="IPR016181">
    <property type="entry name" value="Acyl_CoA_acyltransferase"/>
</dbReference>